<evidence type="ECO:0000313" key="1">
    <source>
        <dbReference type="Proteomes" id="UP000492821"/>
    </source>
</evidence>
<sequence>MFPEVCGDPKPDVSQSYHIQTTCSRHVLSISRGKSICCNFFPPPLPWHLFFMDKGYASGVQEFHHRCPCNNKKP</sequence>
<proteinExistence type="predicted"/>
<reference evidence="2" key="2">
    <citation type="submission" date="2020-10" db="UniProtKB">
        <authorList>
            <consortium name="WormBaseParasite"/>
        </authorList>
    </citation>
    <scope>IDENTIFICATION</scope>
</reference>
<protein>
    <submittedName>
        <fullName evidence="2">TGF_BETA_2 domain-containing protein</fullName>
    </submittedName>
</protein>
<dbReference type="Proteomes" id="UP000492821">
    <property type="component" value="Unassembled WGS sequence"/>
</dbReference>
<evidence type="ECO:0000313" key="2">
    <source>
        <dbReference type="WBParaSite" id="Pan_g7585.t1"/>
    </source>
</evidence>
<keyword evidence="1" id="KW-1185">Reference proteome</keyword>
<organism evidence="1 2">
    <name type="scientific">Panagrellus redivivus</name>
    <name type="common">Microworm</name>
    <dbReference type="NCBI Taxonomy" id="6233"/>
    <lineage>
        <taxon>Eukaryota</taxon>
        <taxon>Metazoa</taxon>
        <taxon>Ecdysozoa</taxon>
        <taxon>Nematoda</taxon>
        <taxon>Chromadorea</taxon>
        <taxon>Rhabditida</taxon>
        <taxon>Tylenchina</taxon>
        <taxon>Panagrolaimomorpha</taxon>
        <taxon>Panagrolaimoidea</taxon>
        <taxon>Panagrolaimidae</taxon>
        <taxon>Panagrellus</taxon>
    </lineage>
</organism>
<dbReference type="WBParaSite" id="Pan_g7585.t1">
    <property type="protein sequence ID" value="Pan_g7585.t1"/>
    <property type="gene ID" value="Pan_g7585"/>
</dbReference>
<reference evidence="1" key="1">
    <citation type="journal article" date="2013" name="Genetics">
        <title>The draft genome and transcriptome of Panagrellus redivivus are shaped by the harsh demands of a free-living lifestyle.</title>
        <authorList>
            <person name="Srinivasan J."/>
            <person name="Dillman A.R."/>
            <person name="Macchietto M.G."/>
            <person name="Heikkinen L."/>
            <person name="Lakso M."/>
            <person name="Fracchia K.M."/>
            <person name="Antoshechkin I."/>
            <person name="Mortazavi A."/>
            <person name="Wong G."/>
            <person name="Sternberg P.W."/>
        </authorList>
    </citation>
    <scope>NUCLEOTIDE SEQUENCE [LARGE SCALE GENOMIC DNA]</scope>
    <source>
        <strain evidence="1">MT8872</strain>
    </source>
</reference>
<name>A0A7E4W686_PANRE</name>
<dbReference type="AlphaFoldDB" id="A0A7E4W686"/>
<accession>A0A7E4W686</accession>